<comment type="caution">
    <text evidence="2">The sequence shown here is derived from an EMBL/GenBank/DDBJ whole genome shotgun (WGS) entry which is preliminary data.</text>
</comment>
<gene>
    <name evidence="2" type="ORF">Pfra01_002647600</name>
</gene>
<name>A0A9W6YE36_9STRA</name>
<dbReference type="EMBL" id="BSXT01005561">
    <property type="protein sequence ID" value="GMF60891.1"/>
    <property type="molecule type" value="Genomic_DNA"/>
</dbReference>
<sequence length="85" mass="9596">MEPPTNNVNPLAVGFDNAFLINIPIDTKSTLRRKVLRPIRLLKNKNSSSPPLVNVRLLQLNKLAKRKNVAEEEEDHKATEPEGKD</sequence>
<reference evidence="2" key="1">
    <citation type="submission" date="2023-04" db="EMBL/GenBank/DDBJ databases">
        <title>Phytophthora fragariaefolia NBRC 109709.</title>
        <authorList>
            <person name="Ichikawa N."/>
            <person name="Sato H."/>
            <person name="Tonouchi N."/>
        </authorList>
    </citation>
    <scope>NUCLEOTIDE SEQUENCE</scope>
    <source>
        <strain evidence="2">NBRC 109709</strain>
    </source>
</reference>
<proteinExistence type="predicted"/>
<keyword evidence="3" id="KW-1185">Reference proteome</keyword>
<accession>A0A9W6YE36</accession>
<dbReference type="AlphaFoldDB" id="A0A9W6YE36"/>
<feature type="compositionally biased region" description="Basic and acidic residues" evidence="1">
    <location>
        <begin position="75"/>
        <end position="85"/>
    </location>
</feature>
<dbReference type="Proteomes" id="UP001165121">
    <property type="component" value="Unassembled WGS sequence"/>
</dbReference>
<evidence type="ECO:0000256" key="1">
    <source>
        <dbReference type="SAM" id="MobiDB-lite"/>
    </source>
</evidence>
<evidence type="ECO:0000313" key="2">
    <source>
        <dbReference type="EMBL" id="GMF60891.1"/>
    </source>
</evidence>
<protein>
    <submittedName>
        <fullName evidence="2">Unnamed protein product</fullName>
    </submittedName>
</protein>
<organism evidence="2 3">
    <name type="scientific">Phytophthora fragariaefolia</name>
    <dbReference type="NCBI Taxonomy" id="1490495"/>
    <lineage>
        <taxon>Eukaryota</taxon>
        <taxon>Sar</taxon>
        <taxon>Stramenopiles</taxon>
        <taxon>Oomycota</taxon>
        <taxon>Peronosporomycetes</taxon>
        <taxon>Peronosporales</taxon>
        <taxon>Peronosporaceae</taxon>
        <taxon>Phytophthora</taxon>
    </lineage>
</organism>
<feature type="region of interest" description="Disordered" evidence="1">
    <location>
        <begin position="65"/>
        <end position="85"/>
    </location>
</feature>
<evidence type="ECO:0000313" key="3">
    <source>
        <dbReference type="Proteomes" id="UP001165121"/>
    </source>
</evidence>